<reference evidence="1" key="1">
    <citation type="submission" date="2020-06" db="EMBL/GenBank/DDBJ databases">
        <authorList>
            <person name="Li T."/>
            <person name="Hu X."/>
            <person name="Zhang T."/>
            <person name="Song X."/>
            <person name="Zhang H."/>
            <person name="Dai N."/>
            <person name="Sheng W."/>
            <person name="Hou X."/>
            <person name="Wei L."/>
        </authorList>
    </citation>
    <scope>NUCLEOTIDE SEQUENCE</scope>
    <source>
        <strain evidence="1">KEN1</strain>
        <tissue evidence="1">Leaf</tissue>
    </source>
</reference>
<dbReference type="PANTHER" id="PTHR33116">
    <property type="entry name" value="REVERSE TRANSCRIPTASE ZINC-BINDING DOMAIN-CONTAINING PROTEIN-RELATED-RELATED"/>
    <property type="match status" value="1"/>
</dbReference>
<dbReference type="AlphaFoldDB" id="A0AAW2XI97"/>
<dbReference type="EMBL" id="JACGWN010000004">
    <property type="protein sequence ID" value="KAL0453897.1"/>
    <property type="molecule type" value="Genomic_DNA"/>
</dbReference>
<gene>
    <name evidence="1" type="ORF">Slati_1367800</name>
</gene>
<protein>
    <recommendedName>
        <fullName evidence="2">Reverse transcriptase zinc-binding domain-containing protein</fullName>
    </recommendedName>
</protein>
<name>A0AAW2XI97_9LAMI</name>
<sequence length="410" mass="46564">MALGAACAHGGGGGFTSGTNRRSEVKMVVFAIEEDKAPGPDGFSAGFYKAAWPVIENDITVAVHDFFLTRARAFGRVTRYHRTCLFLLWRADEHSVMLFRDRLQLFAEWSGLQANVSKSQIIVSKSALDIKPRLLAILGFQEGVLPVRYLGLPLISSRLTVSDCRPLITKVEERLAGIAKVVWSDVCRPLEEGVKESEPFTFWNKGLMCKNLWDVVQHNSESIWVTWIYQYRLKQLTVWTANPNTGSWSWRKILRLRNQLIDHIRCTVGMGLRLRYGRTRGTPLVCSSTDSHGDLRVITDTLLPLEGVDRICWNGSNEFTTREAYHLFQPAGPKGQDRSCVLCTRGIAETHDHLFFQCDYSRQCLQILRSKVRFSLPFRTWRPNVDCAARHWRGRHPLNAACRALLASLV</sequence>
<accession>A0AAW2XI97</accession>
<comment type="caution">
    <text evidence="1">The sequence shown here is derived from an EMBL/GenBank/DDBJ whole genome shotgun (WGS) entry which is preliminary data.</text>
</comment>
<reference evidence="1" key="2">
    <citation type="journal article" date="2024" name="Plant">
        <title>Genomic evolution and insights into agronomic trait innovations of Sesamum species.</title>
        <authorList>
            <person name="Miao H."/>
            <person name="Wang L."/>
            <person name="Qu L."/>
            <person name="Liu H."/>
            <person name="Sun Y."/>
            <person name="Le M."/>
            <person name="Wang Q."/>
            <person name="Wei S."/>
            <person name="Zheng Y."/>
            <person name="Lin W."/>
            <person name="Duan Y."/>
            <person name="Cao H."/>
            <person name="Xiong S."/>
            <person name="Wang X."/>
            <person name="Wei L."/>
            <person name="Li C."/>
            <person name="Ma Q."/>
            <person name="Ju M."/>
            <person name="Zhao R."/>
            <person name="Li G."/>
            <person name="Mu C."/>
            <person name="Tian Q."/>
            <person name="Mei H."/>
            <person name="Zhang T."/>
            <person name="Gao T."/>
            <person name="Zhang H."/>
        </authorList>
    </citation>
    <scope>NUCLEOTIDE SEQUENCE</scope>
    <source>
        <strain evidence="1">KEN1</strain>
    </source>
</reference>
<proteinExistence type="predicted"/>
<evidence type="ECO:0008006" key="2">
    <source>
        <dbReference type="Google" id="ProtNLM"/>
    </source>
</evidence>
<evidence type="ECO:0000313" key="1">
    <source>
        <dbReference type="EMBL" id="KAL0453897.1"/>
    </source>
</evidence>
<dbReference type="PANTHER" id="PTHR33116:SF78">
    <property type="entry name" value="OS12G0587133 PROTEIN"/>
    <property type="match status" value="1"/>
</dbReference>
<organism evidence="1">
    <name type="scientific">Sesamum latifolium</name>
    <dbReference type="NCBI Taxonomy" id="2727402"/>
    <lineage>
        <taxon>Eukaryota</taxon>
        <taxon>Viridiplantae</taxon>
        <taxon>Streptophyta</taxon>
        <taxon>Embryophyta</taxon>
        <taxon>Tracheophyta</taxon>
        <taxon>Spermatophyta</taxon>
        <taxon>Magnoliopsida</taxon>
        <taxon>eudicotyledons</taxon>
        <taxon>Gunneridae</taxon>
        <taxon>Pentapetalae</taxon>
        <taxon>asterids</taxon>
        <taxon>lamiids</taxon>
        <taxon>Lamiales</taxon>
        <taxon>Pedaliaceae</taxon>
        <taxon>Sesamum</taxon>
    </lineage>
</organism>